<dbReference type="Proteomes" id="UP000586095">
    <property type="component" value="Unassembled WGS sequence"/>
</dbReference>
<organism evidence="3 4">
    <name type="scientific">Leucobacter aridicollis</name>
    <dbReference type="NCBI Taxonomy" id="283878"/>
    <lineage>
        <taxon>Bacteria</taxon>
        <taxon>Bacillati</taxon>
        <taxon>Actinomycetota</taxon>
        <taxon>Actinomycetes</taxon>
        <taxon>Micrococcales</taxon>
        <taxon>Microbacteriaceae</taxon>
        <taxon>Leucobacter</taxon>
    </lineage>
</organism>
<comment type="caution">
    <text evidence="3">The sequence shown here is derived from an EMBL/GenBank/DDBJ whole genome shotgun (WGS) entry which is preliminary data.</text>
</comment>
<feature type="domain" description="Luciferase-like" evidence="2">
    <location>
        <begin position="36"/>
        <end position="280"/>
    </location>
</feature>
<proteinExistence type="predicted"/>
<dbReference type="InterPro" id="IPR050766">
    <property type="entry name" value="Bact_Lucif_Oxidored"/>
</dbReference>
<dbReference type="RefSeq" id="WP_185986211.1">
    <property type="nucleotide sequence ID" value="NZ_BAAALZ010000002.1"/>
</dbReference>
<dbReference type="InterPro" id="IPR036661">
    <property type="entry name" value="Luciferase-like_sf"/>
</dbReference>
<dbReference type="InterPro" id="IPR011251">
    <property type="entry name" value="Luciferase-like_dom"/>
</dbReference>
<evidence type="ECO:0000313" key="3">
    <source>
        <dbReference type="EMBL" id="NYD25808.1"/>
    </source>
</evidence>
<evidence type="ECO:0000259" key="2">
    <source>
        <dbReference type="Pfam" id="PF00296"/>
    </source>
</evidence>
<name>A0A852R4A9_9MICO</name>
<evidence type="ECO:0000256" key="1">
    <source>
        <dbReference type="SAM" id="MobiDB-lite"/>
    </source>
</evidence>
<dbReference type="GO" id="GO:0004497">
    <property type="term" value="F:monooxygenase activity"/>
    <property type="evidence" value="ECO:0007669"/>
    <property type="project" value="UniProtKB-KW"/>
</dbReference>
<dbReference type="SUPFAM" id="SSF51679">
    <property type="entry name" value="Bacterial luciferase-like"/>
    <property type="match status" value="1"/>
</dbReference>
<dbReference type="Pfam" id="PF00296">
    <property type="entry name" value="Bac_luciferase"/>
    <property type="match status" value="1"/>
</dbReference>
<dbReference type="GO" id="GO:0005829">
    <property type="term" value="C:cytosol"/>
    <property type="evidence" value="ECO:0007669"/>
    <property type="project" value="TreeGrafter"/>
</dbReference>
<dbReference type="PANTHER" id="PTHR30137:SF15">
    <property type="entry name" value="BLL6902 PROTEIN"/>
    <property type="match status" value="1"/>
</dbReference>
<gene>
    <name evidence="3" type="ORF">BJ960_000611</name>
</gene>
<dbReference type="Gene3D" id="3.20.20.30">
    <property type="entry name" value="Luciferase-like domain"/>
    <property type="match status" value="1"/>
</dbReference>
<dbReference type="GO" id="GO:0016705">
    <property type="term" value="F:oxidoreductase activity, acting on paired donors, with incorporation or reduction of molecular oxygen"/>
    <property type="evidence" value="ECO:0007669"/>
    <property type="project" value="InterPro"/>
</dbReference>
<reference evidence="3 4" key="1">
    <citation type="submission" date="2020-07" db="EMBL/GenBank/DDBJ databases">
        <title>Sequencing the genomes of 1000 actinobacteria strains.</title>
        <authorList>
            <person name="Klenk H.-P."/>
        </authorList>
    </citation>
    <scope>NUCLEOTIDE SEQUENCE [LARGE SCALE GENOMIC DNA]</scope>
    <source>
        <strain evidence="3 4">DSM 17380</strain>
    </source>
</reference>
<keyword evidence="4" id="KW-1185">Reference proteome</keyword>
<accession>A0A852R4A9</accession>
<dbReference type="PANTHER" id="PTHR30137">
    <property type="entry name" value="LUCIFERASE-LIKE MONOOXYGENASE"/>
    <property type="match status" value="1"/>
</dbReference>
<dbReference type="EMBL" id="JACCBD010000001">
    <property type="protein sequence ID" value="NYD25808.1"/>
    <property type="molecule type" value="Genomic_DNA"/>
</dbReference>
<evidence type="ECO:0000313" key="4">
    <source>
        <dbReference type="Proteomes" id="UP000586095"/>
    </source>
</evidence>
<protein>
    <submittedName>
        <fullName evidence="3">Alkanesulfonate monooxygenase SsuD/methylene tetrahydromethanopterin reductase-like flavin-dependent oxidoreductase (Luciferase family)</fullName>
    </submittedName>
</protein>
<keyword evidence="3" id="KW-0503">Monooxygenase</keyword>
<sequence>MTTTPARPAEPLHPQAGTRSPLGSTDIGERLRIGFITHFDQSEDTASIYRENIRLVQALEEQGYDSAWIATRHFGSGWAAAPSPYGLLGALAASTDRIGLGTAVLPIIFDDAVRAAEELSVIDHLAGHRLLVGLGKGVPSDSYQVFEAYSPDRDQSFSEKIETLHWALEGSQVEGGSQSIYPANTSLQGRLFHGSSNDATIRYAAERGDGFILERFGNGPEREPGERQTFQRRQLRTVLDYRRVFRETWGESRTPYVVTSRSAYPGVTTEAALAEASTTAARWNEYAGILGRVNPAYSPADQLLSDNFVWGDPQALAADLLADPTVLLSDELVLGIHPALHSVDETIAKAKILLDEVVPLVREGWTTGRAELLAAEESQVAS</sequence>
<dbReference type="AlphaFoldDB" id="A0A852R4A9"/>
<feature type="region of interest" description="Disordered" evidence="1">
    <location>
        <begin position="1"/>
        <end position="25"/>
    </location>
</feature>
<keyword evidence="3" id="KW-0560">Oxidoreductase</keyword>